<name>A0ABW8A5G6_9ACTN</name>
<sequence>MGIANLERRGTGRSRSVLAPLGVAAAAGAVVAFVGLVDPNEPGHYPTCPFLWATGEIFGLPLYCPGCGTLRTIHALAHLDPVAALGLNPLAVATVPFLVFWWGRWLVRAWQGRPRRTTLAHPAWLWALIGVVMVYWVVRNLPFGAFLAP</sequence>
<accession>A0ABW8A5G6</accession>
<keyword evidence="3" id="KW-1185">Reference proteome</keyword>
<feature type="transmembrane region" description="Helical" evidence="1">
    <location>
        <begin position="17"/>
        <end position="37"/>
    </location>
</feature>
<comment type="caution">
    <text evidence="2">The sequence shown here is derived from an EMBL/GenBank/DDBJ whole genome shotgun (WGS) entry which is preliminary data.</text>
</comment>
<protein>
    <submittedName>
        <fullName evidence="2">DUF2752 domain-containing protein</fullName>
    </submittedName>
</protein>
<reference evidence="2 3" key="1">
    <citation type="submission" date="2024-10" db="EMBL/GenBank/DDBJ databases">
        <title>The Natural Products Discovery Center: Release of the First 8490 Sequenced Strains for Exploring Actinobacteria Biosynthetic Diversity.</title>
        <authorList>
            <person name="Kalkreuter E."/>
            <person name="Kautsar S.A."/>
            <person name="Yang D."/>
            <person name="Bader C.D."/>
            <person name="Teijaro C.N."/>
            <person name="Fluegel L."/>
            <person name="Davis C.M."/>
            <person name="Simpson J.R."/>
            <person name="Lauterbach L."/>
            <person name="Steele A.D."/>
            <person name="Gui C."/>
            <person name="Meng S."/>
            <person name="Li G."/>
            <person name="Viehrig K."/>
            <person name="Ye F."/>
            <person name="Su P."/>
            <person name="Kiefer A.F."/>
            <person name="Nichols A."/>
            <person name="Cepeda A.J."/>
            <person name="Yan W."/>
            <person name="Fan B."/>
            <person name="Jiang Y."/>
            <person name="Adhikari A."/>
            <person name="Zheng C.-J."/>
            <person name="Schuster L."/>
            <person name="Cowan T.M."/>
            <person name="Smanski M.J."/>
            <person name="Chevrette M.G."/>
            <person name="De Carvalho L.P.S."/>
            <person name="Shen B."/>
        </authorList>
    </citation>
    <scope>NUCLEOTIDE SEQUENCE [LARGE SCALE GENOMIC DNA]</scope>
    <source>
        <strain evidence="2 3">NPDC049503</strain>
    </source>
</reference>
<evidence type="ECO:0000256" key="1">
    <source>
        <dbReference type="SAM" id="Phobius"/>
    </source>
</evidence>
<dbReference type="RefSeq" id="WP_101782963.1">
    <property type="nucleotide sequence ID" value="NZ_JBITMB010000004.1"/>
</dbReference>
<gene>
    <name evidence="2" type="ORF">ACIBP5_18855</name>
</gene>
<keyword evidence="1" id="KW-1133">Transmembrane helix</keyword>
<keyword evidence="1" id="KW-0812">Transmembrane</keyword>
<keyword evidence="1" id="KW-0472">Membrane</keyword>
<feature type="transmembrane region" description="Helical" evidence="1">
    <location>
        <begin position="86"/>
        <end position="107"/>
    </location>
</feature>
<dbReference type="InterPro" id="IPR021215">
    <property type="entry name" value="DUF2752"/>
</dbReference>
<evidence type="ECO:0000313" key="3">
    <source>
        <dbReference type="Proteomes" id="UP001612928"/>
    </source>
</evidence>
<feature type="transmembrane region" description="Helical" evidence="1">
    <location>
        <begin position="119"/>
        <end position="138"/>
    </location>
</feature>
<organism evidence="2 3">
    <name type="scientific">Nonomuraea indica</name>
    <dbReference type="NCBI Taxonomy" id="1581193"/>
    <lineage>
        <taxon>Bacteria</taxon>
        <taxon>Bacillati</taxon>
        <taxon>Actinomycetota</taxon>
        <taxon>Actinomycetes</taxon>
        <taxon>Streptosporangiales</taxon>
        <taxon>Streptosporangiaceae</taxon>
        <taxon>Nonomuraea</taxon>
    </lineage>
</organism>
<dbReference type="Pfam" id="PF10825">
    <property type="entry name" value="DUF2752"/>
    <property type="match status" value="1"/>
</dbReference>
<proteinExistence type="predicted"/>
<dbReference type="EMBL" id="JBITMB010000004">
    <property type="protein sequence ID" value="MFI7442025.1"/>
    <property type="molecule type" value="Genomic_DNA"/>
</dbReference>
<dbReference type="Proteomes" id="UP001612928">
    <property type="component" value="Unassembled WGS sequence"/>
</dbReference>
<evidence type="ECO:0000313" key="2">
    <source>
        <dbReference type="EMBL" id="MFI7442025.1"/>
    </source>
</evidence>